<accession>A0A6J7HWY0</accession>
<sequence>MHLYTSRLEDPEWDLGRDVEAPVIRQTLVRANRWRRFELRQMARDGAVQGRQRLGFAMVDAYWWVEGRLGLIWLRIRRQPQRLKLSRLRASFGRRLGTKEPSA</sequence>
<reference evidence="1" key="1">
    <citation type="submission" date="2020-05" db="EMBL/GenBank/DDBJ databases">
        <authorList>
            <person name="Chiriac C."/>
            <person name="Salcher M."/>
            <person name="Ghai R."/>
            <person name="Kavagutti S V."/>
        </authorList>
    </citation>
    <scope>NUCLEOTIDE SEQUENCE</scope>
</reference>
<dbReference type="AlphaFoldDB" id="A0A6J7HWY0"/>
<name>A0A6J7HWY0_9ZZZZ</name>
<protein>
    <submittedName>
        <fullName evidence="1">Unannotated protein</fullName>
    </submittedName>
</protein>
<dbReference type="EMBL" id="CAFBMG010000272">
    <property type="protein sequence ID" value="CAB4923223.1"/>
    <property type="molecule type" value="Genomic_DNA"/>
</dbReference>
<gene>
    <name evidence="1" type="ORF">UFOPK3519_02045</name>
</gene>
<evidence type="ECO:0000313" key="1">
    <source>
        <dbReference type="EMBL" id="CAB4923223.1"/>
    </source>
</evidence>
<organism evidence="1">
    <name type="scientific">freshwater metagenome</name>
    <dbReference type="NCBI Taxonomy" id="449393"/>
    <lineage>
        <taxon>unclassified sequences</taxon>
        <taxon>metagenomes</taxon>
        <taxon>ecological metagenomes</taxon>
    </lineage>
</organism>
<proteinExistence type="predicted"/>